<comment type="subcellular location">
    <subcellularLocation>
        <location evidence="1 8">Cell membrane</location>
        <topology evidence="1 8">Multi-pass membrane protein</topology>
    </subcellularLocation>
</comment>
<dbReference type="RefSeq" id="WP_284218031.1">
    <property type="nucleotide sequence ID" value="NZ_BSOT01000006.1"/>
</dbReference>
<evidence type="ECO:0000256" key="7">
    <source>
        <dbReference type="ARBA" id="ARBA00038032"/>
    </source>
</evidence>
<dbReference type="GO" id="GO:0022857">
    <property type="term" value="F:transmembrane transporter activity"/>
    <property type="evidence" value="ECO:0007669"/>
    <property type="project" value="InterPro"/>
</dbReference>
<name>A0AA37T0M5_9ALTE</name>
<dbReference type="SUPFAM" id="SSF103481">
    <property type="entry name" value="Multidrug resistance efflux transporter EmrE"/>
    <property type="match status" value="1"/>
</dbReference>
<keyword evidence="5 9" id="KW-1133">Transmembrane helix</keyword>
<evidence type="ECO:0000313" key="10">
    <source>
        <dbReference type="EMBL" id="GLR71694.1"/>
    </source>
</evidence>
<keyword evidence="2" id="KW-0813">Transport</keyword>
<evidence type="ECO:0000256" key="4">
    <source>
        <dbReference type="ARBA" id="ARBA00022692"/>
    </source>
</evidence>
<dbReference type="InterPro" id="IPR000390">
    <property type="entry name" value="Small_drug/metabolite_transptr"/>
</dbReference>
<dbReference type="AlphaFoldDB" id="A0AA37T0M5"/>
<comment type="similarity">
    <text evidence="7 8">Belongs to the drug/metabolite transporter (DMT) superfamily. Small multidrug resistance (SMR) (TC 2.A.7.1) family.</text>
</comment>
<reference evidence="10" key="1">
    <citation type="journal article" date="2014" name="Int. J. Syst. Evol. Microbiol.">
        <title>Complete genome sequence of Corynebacterium casei LMG S-19264T (=DSM 44701T), isolated from a smear-ripened cheese.</title>
        <authorList>
            <consortium name="US DOE Joint Genome Institute (JGI-PGF)"/>
            <person name="Walter F."/>
            <person name="Albersmeier A."/>
            <person name="Kalinowski J."/>
            <person name="Ruckert C."/>
        </authorList>
    </citation>
    <scope>NUCLEOTIDE SEQUENCE</scope>
    <source>
        <strain evidence="10">NBRC 110023</strain>
    </source>
</reference>
<keyword evidence="11" id="KW-1185">Reference proteome</keyword>
<evidence type="ECO:0000256" key="5">
    <source>
        <dbReference type="ARBA" id="ARBA00022989"/>
    </source>
</evidence>
<feature type="transmembrane region" description="Helical" evidence="9">
    <location>
        <begin position="57"/>
        <end position="78"/>
    </location>
</feature>
<dbReference type="GO" id="GO:0005886">
    <property type="term" value="C:plasma membrane"/>
    <property type="evidence" value="ECO:0007669"/>
    <property type="project" value="UniProtKB-SubCell"/>
</dbReference>
<reference evidence="10" key="2">
    <citation type="submission" date="2023-01" db="EMBL/GenBank/DDBJ databases">
        <title>Draft genome sequence of Agaribacter marinus strain NBRC 110023.</title>
        <authorList>
            <person name="Sun Q."/>
            <person name="Mori K."/>
        </authorList>
    </citation>
    <scope>NUCLEOTIDE SEQUENCE</scope>
    <source>
        <strain evidence="10">NBRC 110023</strain>
    </source>
</reference>
<evidence type="ECO:0000256" key="3">
    <source>
        <dbReference type="ARBA" id="ARBA00022475"/>
    </source>
</evidence>
<evidence type="ECO:0000256" key="6">
    <source>
        <dbReference type="ARBA" id="ARBA00023136"/>
    </source>
</evidence>
<comment type="caution">
    <text evidence="10">The sequence shown here is derived from an EMBL/GenBank/DDBJ whole genome shotgun (WGS) entry which is preliminary data.</text>
</comment>
<keyword evidence="3" id="KW-1003">Cell membrane</keyword>
<keyword evidence="4 8" id="KW-0812">Transmembrane</keyword>
<feature type="transmembrane region" description="Helical" evidence="9">
    <location>
        <begin position="32"/>
        <end position="50"/>
    </location>
</feature>
<keyword evidence="6 9" id="KW-0472">Membrane</keyword>
<dbReference type="EMBL" id="BSOT01000006">
    <property type="protein sequence ID" value="GLR71694.1"/>
    <property type="molecule type" value="Genomic_DNA"/>
</dbReference>
<evidence type="ECO:0000256" key="9">
    <source>
        <dbReference type="SAM" id="Phobius"/>
    </source>
</evidence>
<dbReference type="Proteomes" id="UP001156601">
    <property type="component" value="Unassembled WGS sequence"/>
</dbReference>
<gene>
    <name evidence="10" type="primary">qacF</name>
    <name evidence="10" type="ORF">GCM10007852_26020</name>
</gene>
<proteinExistence type="inferred from homology"/>
<feature type="transmembrane region" description="Helical" evidence="9">
    <location>
        <begin position="84"/>
        <end position="102"/>
    </location>
</feature>
<evidence type="ECO:0000256" key="8">
    <source>
        <dbReference type="RuleBase" id="RU003942"/>
    </source>
</evidence>
<dbReference type="InterPro" id="IPR045324">
    <property type="entry name" value="Small_multidrug_res"/>
</dbReference>
<dbReference type="PANTHER" id="PTHR30561:SF1">
    <property type="entry name" value="MULTIDRUG TRANSPORTER EMRE"/>
    <property type="match status" value="1"/>
</dbReference>
<evidence type="ECO:0000256" key="1">
    <source>
        <dbReference type="ARBA" id="ARBA00004651"/>
    </source>
</evidence>
<evidence type="ECO:0000256" key="2">
    <source>
        <dbReference type="ARBA" id="ARBA00022448"/>
    </source>
</evidence>
<dbReference type="Pfam" id="PF00893">
    <property type="entry name" value="Multi_Drug_Res"/>
    <property type="match status" value="1"/>
</dbReference>
<dbReference type="Gene3D" id="1.10.3730.20">
    <property type="match status" value="1"/>
</dbReference>
<accession>A0AA37T0M5</accession>
<evidence type="ECO:0000313" key="11">
    <source>
        <dbReference type="Proteomes" id="UP001156601"/>
    </source>
</evidence>
<dbReference type="InterPro" id="IPR037185">
    <property type="entry name" value="EmrE-like"/>
</dbReference>
<sequence>MTYLLLAIAILTEVTATLFLKASNGWENTNYGTTSIIFYAISGIVFAFVLKHMGVAVAYAIWSGMGIALVSITSVIIFKQSFDIYALVGILLIVCGTILITSKSSMVFQ</sequence>
<organism evidence="10 11">
    <name type="scientific">Agaribacter marinus</name>
    <dbReference type="NCBI Taxonomy" id="1431249"/>
    <lineage>
        <taxon>Bacteria</taxon>
        <taxon>Pseudomonadati</taxon>
        <taxon>Pseudomonadota</taxon>
        <taxon>Gammaproteobacteria</taxon>
        <taxon>Alteromonadales</taxon>
        <taxon>Alteromonadaceae</taxon>
        <taxon>Agaribacter</taxon>
    </lineage>
</organism>
<protein>
    <submittedName>
        <fullName evidence="10">Multidrug SMR transporter</fullName>
    </submittedName>
</protein>
<dbReference type="PANTHER" id="PTHR30561">
    <property type="entry name" value="SMR FAMILY PROTON-DEPENDENT DRUG EFFLUX TRANSPORTER SUGE"/>
    <property type="match status" value="1"/>
</dbReference>